<dbReference type="RefSeq" id="WP_200233403.1">
    <property type="nucleotide sequence ID" value="NZ_JAENGP010000002.1"/>
</dbReference>
<feature type="domain" description="Glycine zipper 2TM" evidence="1">
    <location>
        <begin position="38"/>
        <end position="74"/>
    </location>
</feature>
<dbReference type="InterPro" id="IPR008816">
    <property type="entry name" value="Gly_zipper_2TM_dom"/>
</dbReference>
<evidence type="ECO:0000259" key="1">
    <source>
        <dbReference type="Pfam" id="PF05433"/>
    </source>
</evidence>
<name>A0ABS1EE66_9BURK</name>
<proteinExistence type="predicted"/>
<evidence type="ECO:0000313" key="3">
    <source>
        <dbReference type="Proteomes" id="UP000635316"/>
    </source>
</evidence>
<evidence type="ECO:0000313" key="2">
    <source>
        <dbReference type="EMBL" id="MBK1780042.1"/>
    </source>
</evidence>
<reference evidence="2 3" key="1">
    <citation type="submission" date="2020-12" db="EMBL/GenBank/DDBJ databases">
        <authorList>
            <person name="Lu T."/>
            <person name="Wang Q."/>
            <person name="Han X."/>
        </authorList>
    </citation>
    <scope>NUCLEOTIDE SEQUENCE [LARGE SCALE GENOMIC DNA]</scope>
    <source>
        <strain evidence="2 3">WQ 585</strain>
    </source>
</reference>
<sequence>MNLKSQSRIILIGLFSLAITGCAGYDRYGYNGNQRTTATIGGAALGGVAGAVVSEGDPLVTVGGAALGGLIGNQLYRDDDRSYRRSRDRDDRYYRRSYDNDRRYRDNRRYWDNRRY</sequence>
<dbReference type="EMBL" id="JAENGP010000002">
    <property type="protein sequence ID" value="MBK1780042.1"/>
    <property type="molecule type" value="Genomic_DNA"/>
</dbReference>
<organism evidence="2 3">
    <name type="scientific">Advenella mandrilli</name>
    <dbReference type="NCBI Taxonomy" id="2800330"/>
    <lineage>
        <taxon>Bacteria</taxon>
        <taxon>Pseudomonadati</taxon>
        <taxon>Pseudomonadota</taxon>
        <taxon>Betaproteobacteria</taxon>
        <taxon>Burkholderiales</taxon>
        <taxon>Alcaligenaceae</taxon>
    </lineage>
</organism>
<protein>
    <submittedName>
        <fullName evidence="2">Glycine zipper 2TM domain-containing protein</fullName>
    </submittedName>
</protein>
<dbReference type="PROSITE" id="PS51257">
    <property type="entry name" value="PROKAR_LIPOPROTEIN"/>
    <property type="match status" value="1"/>
</dbReference>
<dbReference type="Pfam" id="PF05433">
    <property type="entry name" value="Rick_17kDa_Anti"/>
    <property type="match status" value="1"/>
</dbReference>
<keyword evidence="3" id="KW-1185">Reference proteome</keyword>
<dbReference type="Proteomes" id="UP000635316">
    <property type="component" value="Unassembled WGS sequence"/>
</dbReference>
<comment type="caution">
    <text evidence="2">The sequence shown here is derived from an EMBL/GenBank/DDBJ whole genome shotgun (WGS) entry which is preliminary data.</text>
</comment>
<accession>A0ABS1EE66</accession>
<gene>
    <name evidence="2" type="ORF">JHL22_02295</name>
</gene>